<sequence length="29" mass="3702">MKMKTENKFEIVFEMVFPWDWIVNPFYCE</sequence>
<accession>A0AAU8GEK6</accession>
<gene>
    <name evidence="1" type="ORF">NDDWPVAN_CDS0140</name>
</gene>
<organism evidence="1">
    <name type="scientific">Salmonella phage vB_SEnST11_KE22</name>
    <dbReference type="NCBI Taxonomy" id="3161173"/>
    <lineage>
        <taxon>Viruses</taxon>
        <taxon>Duplodnaviria</taxon>
        <taxon>Heunggongvirae</taxon>
        <taxon>Uroviricota</taxon>
        <taxon>Caudoviricetes</taxon>
        <taxon>Vequintavirinae</taxon>
        <taxon>Seunavirus</taxon>
    </lineage>
</organism>
<dbReference type="EMBL" id="PP856721">
    <property type="protein sequence ID" value="XCH40266.1"/>
    <property type="molecule type" value="Genomic_DNA"/>
</dbReference>
<reference evidence="1" key="1">
    <citation type="submission" date="2024-05" db="EMBL/GenBank/DDBJ databases">
        <authorList>
            <person name="Mugo M.M."/>
            <person name="Musyoki A.M."/>
            <person name="Makumi A.M."/>
            <person name="Mutai I."/>
            <person name="Drechsel O."/>
            <person name="Kering K.K."/>
            <person name="Muturi P."/>
            <person name="Mbae C.K."/>
            <person name="Kariuki S.M."/>
        </authorList>
    </citation>
    <scope>NUCLEOTIDE SEQUENCE</scope>
</reference>
<protein>
    <submittedName>
        <fullName evidence="1">Uncharacterized protein</fullName>
    </submittedName>
</protein>
<name>A0AAU8GEK6_9CAUD</name>
<proteinExistence type="predicted"/>
<evidence type="ECO:0000313" key="1">
    <source>
        <dbReference type="EMBL" id="XCH40266.1"/>
    </source>
</evidence>